<reference evidence="1 2" key="1">
    <citation type="submission" date="2016-07" db="EMBL/GenBank/DDBJ databases">
        <title>Characterization of three bacteriophages infecting bacteria isolated from shrimp culture pond water.</title>
        <authorList>
            <person name="Khoa H.V."/>
        </authorList>
    </citation>
    <scope>NUCLEOTIDE SEQUENCE [LARGE SCALE GENOMIC DNA]</scope>
</reference>
<dbReference type="Gene3D" id="3.60.20.10">
    <property type="entry name" value="Glutamine Phosphoribosylpyrophosphate, subunit 1, domain 1"/>
    <property type="match status" value="1"/>
</dbReference>
<proteinExistence type="predicted"/>
<gene>
    <name evidence="1" type="ORF">BPT24_298</name>
</gene>
<accession>A0A1B4XX93</accession>
<organism evidence="1 2">
    <name type="scientific">Tenacibaculum phage pT24</name>
    <dbReference type="NCBI Taxonomy" id="1880590"/>
    <lineage>
        <taxon>Viruses</taxon>
        <taxon>Duplodnaviria</taxon>
        <taxon>Heunggongvirae</taxon>
        <taxon>Uroviricota</taxon>
        <taxon>Caudoviricetes</taxon>
        <taxon>Kungbxnavirus</taxon>
        <taxon>Kungbxnavirus pT24</taxon>
    </lineage>
</organism>
<dbReference type="Proteomes" id="UP000224877">
    <property type="component" value="Segment"/>
</dbReference>
<dbReference type="EMBL" id="LC168164">
    <property type="protein sequence ID" value="BAV39416.1"/>
    <property type="molecule type" value="Genomic_DNA"/>
</dbReference>
<sequence length="198" mass="22212">MSTIIAVKQDGKIYMGCDTQASGKARMSQNRKDKKMFIKKNGNGINFGIGACGSFRFMNILQYGFSIPSFHSSEYSSDDPKMEYMVNTFVEKLKLFFKERGVHVDARDKQLDQGGYLLVAFSGRLFHIMDDYQVAEYHDDFLAIGSGGDIAKASLITSEEFKNTNNEVGVEKRISLALECASKIDLFTSPPFIYQTVT</sequence>
<protein>
    <submittedName>
        <fullName evidence="1">Uncharacterized protein</fullName>
    </submittedName>
</protein>
<dbReference type="SUPFAM" id="SSF56235">
    <property type="entry name" value="N-terminal nucleophile aminohydrolases (Ntn hydrolases)"/>
    <property type="match status" value="1"/>
</dbReference>
<evidence type="ECO:0000313" key="1">
    <source>
        <dbReference type="EMBL" id="BAV39416.1"/>
    </source>
</evidence>
<dbReference type="InterPro" id="IPR029055">
    <property type="entry name" value="Ntn_hydrolases_N"/>
</dbReference>
<evidence type="ECO:0000313" key="2">
    <source>
        <dbReference type="Proteomes" id="UP000224877"/>
    </source>
</evidence>
<name>A0A1B4XX93_9CAUD</name>
<keyword evidence="2" id="KW-1185">Reference proteome</keyword>